<gene>
    <name evidence="2" type="ORF">CYME_CMK279C</name>
</gene>
<dbReference type="RefSeq" id="XP_005536656.1">
    <property type="nucleotide sequence ID" value="XM_005536599.1"/>
</dbReference>
<keyword evidence="1" id="KW-0472">Membrane</keyword>
<dbReference type="EMBL" id="AP006493">
    <property type="protein sequence ID" value="BAM80620.1"/>
    <property type="molecule type" value="Genomic_DNA"/>
</dbReference>
<feature type="transmembrane region" description="Helical" evidence="1">
    <location>
        <begin position="272"/>
        <end position="297"/>
    </location>
</feature>
<evidence type="ECO:0000313" key="3">
    <source>
        <dbReference type="Proteomes" id="UP000007014"/>
    </source>
</evidence>
<dbReference type="GeneID" id="16994287"/>
<organism evidence="2 3">
    <name type="scientific">Cyanidioschyzon merolae (strain NIES-3377 / 10D)</name>
    <name type="common">Unicellular red alga</name>
    <dbReference type="NCBI Taxonomy" id="280699"/>
    <lineage>
        <taxon>Eukaryota</taxon>
        <taxon>Rhodophyta</taxon>
        <taxon>Bangiophyceae</taxon>
        <taxon>Cyanidiales</taxon>
        <taxon>Cyanidiaceae</taxon>
        <taxon>Cyanidioschyzon</taxon>
    </lineage>
</organism>
<keyword evidence="1" id="KW-0812">Transmembrane</keyword>
<dbReference type="KEGG" id="cme:CYME_CMK279C"/>
<feature type="transmembrane region" description="Helical" evidence="1">
    <location>
        <begin position="505"/>
        <end position="528"/>
    </location>
</feature>
<proteinExistence type="predicted"/>
<feature type="transmembrane region" description="Helical" evidence="1">
    <location>
        <begin position="154"/>
        <end position="180"/>
    </location>
</feature>
<sequence>MDSVIRASTPGNATPTDASLVSFFHEYPRIIGASNDFQVTVGYFAGIGYTAIPYLAVALFFLIVGVVFVCVPWRVLLCLPRRRPRPLVSAPEPATFFYAKKVASDEKSPDLFSEEDTSTEPSAPVLDEEISTVAAETAPPASNGCRFLPPPLCAVYPVSATIGLVLMAGAAAVALAGVIVSHQTLDDTLGVVRGGSHAVRLEGRAVVSLYTNASGELQSLVTSLESVVSSSSLSGLNFSDIPAQARSIYRDVANVLNSLDSGLGSVNLAESIHFGLMLACAIVLLVLAFLTAAAFYLSNRFAIRSASVETARVHSDDPVTLNQRRSRWTKWFLRITLLAPVLFAALSWVGLGASVVYGVLNGDLCSAASARQVQLLRGENIHGETGGPDHISSHSLDHLIYCPAVTSLTHVLDEQQRDLDKVSTALEPLLHHNITLQNYKQVIQDFESTGGFRATLLHGVLTEGEHILDMLSNGTQILEQWRACGPVLNILADALQEQCNSGIQAALLAFIGFILCVVFGSILLFYIVGCSKAQNQALGL</sequence>
<feature type="transmembrane region" description="Helical" evidence="1">
    <location>
        <begin position="51"/>
        <end position="76"/>
    </location>
</feature>
<protein>
    <submittedName>
        <fullName evidence="2">Uncharacterized protein</fullName>
    </submittedName>
</protein>
<accession>M1V5G3</accession>
<evidence type="ECO:0000256" key="1">
    <source>
        <dbReference type="SAM" id="Phobius"/>
    </source>
</evidence>
<name>M1V5G3_CYAM1</name>
<reference evidence="2 3" key="2">
    <citation type="journal article" date="2007" name="BMC Biol.">
        <title>A 100%-complete sequence reveals unusually simple genomic features in the hot-spring red alga Cyanidioschyzon merolae.</title>
        <authorList>
            <person name="Nozaki H."/>
            <person name="Takano H."/>
            <person name="Misumi O."/>
            <person name="Terasawa K."/>
            <person name="Matsuzaki M."/>
            <person name="Maruyama S."/>
            <person name="Nishida K."/>
            <person name="Yagisawa F."/>
            <person name="Yoshida Y."/>
            <person name="Fujiwara T."/>
            <person name="Takio S."/>
            <person name="Tamura K."/>
            <person name="Chung S.J."/>
            <person name="Nakamura S."/>
            <person name="Kuroiwa H."/>
            <person name="Tanaka K."/>
            <person name="Sato N."/>
            <person name="Kuroiwa T."/>
        </authorList>
    </citation>
    <scope>NUCLEOTIDE SEQUENCE [LARGE SCALE GENOMIC DNA]</scope>
    <source>
        <strain evidence="2 3">10D</strain>
    </source>
</reference>
<dbReference type="HOGENOM" id="CLU_504706_0_0_1"/>
<evidence type="ECO:0000313" key="2">
    <source>
        <dbReference type="EMBL" id="BAM80620.1"/>
    </source>
</evidence>
<dbReference type="Proteomes" id="UP000007014">
    <property type="component" value="Chromosome 11"/>
</dbReference>
<feature type="transmembrane region" description="Helical" evidence="1">
    <location>
        <begin position="331"/>
        <end position="360"/>
    </location>
</feature>
<dbReference type="AlphaFoldDB" id="M1V5G3"/>
<reference evidence="2 3" key="1">
    <citation type="journal article" date="2004" name="Nature">
        <title>Genome sequence of the ultrasmall unicellular red alga Cyanidioschyzon merolae 10D.</title>
        <authorList>
            <person name="Matsuzaki M."/>
            <person name="Misumi O."/>
            <person name="Shin-i T."/>
            <person name="Maruyama S."/>
            <person name="Takahara M."/>
            <person name="Miyagishima S."/>
            <person name="Mori T."/>
            <person name="Nishida K."/>
            <person name="Yagisawa F."/>
            <person name="Nishida K."/>
            <person name="Yoshida Y."/>
            <person name="Nishimura Y."/>
            <person name="Nakao S."/>
            <person name="Kobayashi T."/>
            <person name="Momoyama Y."/>
            <person name="Higashiyama T."/>
            <person name="Minoda A."/>
            <person name="Sano M."/>
            <person name="Nomoto H."/>
            <person name="Oishi K."/>
            <person name="Hayashi H."/>
            <person name="Ohta F."/>
            <person name="Nishizaka S."/>
            <person name="Haga S."/>
            <person name="Miura S."/>
            <person name="Morishita T."/>
            <person name="Kabeya Y."/>
            <person name="Terasawa K."/>
            <person name="Suzuki Y."/>
            <person name="Ishii Y."/>
            <person name="Asakawa S."/>
            <person name="Takano H."/>
            <person name="Ohta N."/>
            <person name="Kuroiwa H."/>
            <person name="Tanaka K."/>
            <person name="Shimizu N."/>
            <person name="Sugano S."/>
            <person name="Sato N."/>
            <person name="Nozaki H."/>
            <person name="Ogasawara N."/>
            <person name="Kohara Y."/>
            <person name="Kuroiwa T."/>
        </authorList>
    </citation>
    <scope>NUCLEOTIDE SEQUENCE [LARGE SCALE GENOMIC DNA]</scope>
    <source>
        <strain evidence="2 3">10D</strain>
    </source>
</reference>
<dbReference type="Gramene" id="CMK279CT">
    <property type="protein sequence ID" value="CMK279CT"/>
    <property type="gene ID" value="CMK279C"/>
</dbReference>
<keyword evidence="3" id="KW-1185">Reference proteome</keyword>
<dbReference type="OrthoDB" id="10471526at2759"/>
<keyword evidence="1" id="KW-1133">Transmembrane helix</keyword>